<accession>A0AA40HFP0</accession>
<evidence type="ECO:0000256" key="6">
    <source>
        <dbReference type="ARBA" id="ARBA00022490"/>
    </source>
</evidence>
<protein>
    <recommendedName>
        <fullName evidence="5">adenine phosphoribosyltransferase</fullName>
        <ecNumber evidence="5">2.4.2.7</ecNumber>
    </recommendedName>
</protein>
<evidence type="ECO:0000256" key="8">
    <source>
        <dbReference type="ARBA" id="ARBA00022679"/>
    </source>
</evidence>
<reference evidence="11" key="1">
    <citation type="submission" date="2023-06" db="EMBL/GenBank/DDBJ databases">
        <title>Reference genome for the Northern bat (Eptesicus nilssonii), a most northern bat species.</title>
        <authorList>
            <person name="Laine V.N."/>
            <person name="Pulliainen A.T."/>
            <person name="Lilley T.M."/>
        </authorList>
    </citation>
    <scope>NUCLEOTIDE SEQUENCE</scope>
    <source>
        <strain evidence="11">BLF_Eptnil</strain>
        <tissue evidence="11">Kidney</tissue>
    </source>
</reference>
<dbReference type="InterPro" id="IPR050054">
    <property type="entry name" value="UPRTase/APRTase"/>
</dbReference>
<comment type="pathway">
    <text evidence="3">Purine metabolism; AMP biosynthesis via salvage pathway; AMP from adenine: step 1/1.</text>
</comment>
<keyword evidence="8" id="KW-0808">Transferase</keyword>
<evidence type="ECO:0000256" key="7">
    <source>
        <dbReference type="ARBA" id="ARBA00022676"/>
    </source>
</evidence>
<sequence length="303" mass="32517">APPLTGGPAPLRLGAAELSRLRTRAVAAMADPQLQLVAQRIRSFPDFPTPGVLFRDISPLLKDPNSFRAAISLLANHLKKTHGGKIDYIAGKWRVWGEGALAAWGGSMGCKDRTAARYFAALRWVTGPSRGLRNGFCQPDLREPPCYCATRLLPITQLSPTGLDSRGFLFGPSLAQELGLGCVLIRKRGKLPGPTVSISYTLEYGKADLEIQRDALEPGQKVVVVDDLLATGGEGLPGVKRAWHWGVLGGGSAVLCVNHAAACELLGQLRAEVLECLSVVELTSLKGREKLGAVPFFSLLQYE</sequence>
<dbReference type="Proteomes" id="UP001177744">
    <property type="component" value="Unassembled WGS sequence"/>
</dbReference>
<organism evidence="11 12">
    <name type="scientific">Cnephaeus nilssonii</name>
    <name type="common">Northern bat</name>
    <name type="synonym">Eptesicus nilssonii</name>
    <dbReference type="NCBI Taxonomy" id="3371016"/>
    <lineage>
        <taxon>Eukaryota</taxon>
        <taxon>Metazoa</taxon>
        <taxon>Chordata</taxon>
        <taxon>Craniata</taxon>
        <taxon>Vertebrata</taxon>
        <taxon>Euteleostomi</taxon>
        <taxon>Mammalia</taxon>
        <taxon>Eutheria</taxon>
        <taxon>Laurasiatheria</taxon>
        <taxon>Chiroptera</taxon>
        <taxon>Yangochiroptera</taxon>
        <taxon>Vespertilionidae</taxon>
        <taxon>Cnephaeus</taxon>
    </lineage>
</organism>
<feature type="non-terminal residue" evidence="11">
    <location>
        <position position="1"/>
    </location>
</feature>
<dbReference type="InterPro" id="IPR000836">
    <property type="entry name" value="PRTase_dom"/>
</dbReference>
<keyword evidence="12" id="KW-1185">Reference proteome</keyword>
<dbReference type="EMBL" id="JAULJE010000021">
    <property type="protein sequence ID" value="KAK1330352.1"/>
    <property type="molecule type" value="Genomic_DNA"/>
</dbReference>
<evidence type="ECO:0000256" key="5">
    <source>
        <dbReference type="ARBA" id="ARBA00011893"/>
    </source>
</evidence>
<dbReference type="Gene3D" id="3.40.50.2020">
    <property type="match status" value="2"/>
</dbReference>
<dbReference type="EC" id="2.4.2.7" evidence="5"/>
<dbReference type="CDD" id="cd06223">
    <property type="entry name" value="PRTases_typeI"/>
    <property type="match status" value="1"/>
</dbReference>
<keyword evidence="6" id="KW-0963">Cytoplasm</keyword>
<dbReference type="GO" id="GO:0005737">
    <property type="term" value="C:cytoplasm"/>
    <property type="evidence" value="ECO:0007669"/>
    <property type="project" value="UniProtKB-SubCell"/>
</dbReference>
<dbReference type="GO" id="GO:0006166">
    <property type="term" value="P:purine ribonucleoside salvage"/>
    <property type="evidence" value="ECO:0007669"/>
    <property type="project" value="UniProtKB-KW"/>
</dbReference>
<evidence type="ECO:0000259" key="10">
    <source>
        <dbReference type="Pfam" id="PF00156"/>
    </source>
</evidence>
<dbReference type="GO" id="GO:0003999">
    <property type="term" value="F:adenine phosphoribosyltransferase activity"/>
    <property type="evidence" value="ECO:0007669"/>
    <property type="project" value="UniProtKB-EC"/>
</dbReference>
<dbReference type="AlphaFoldDB" id="A0AA40HFP0"/>
<dbReference type="PANTHER" id="PTHR32315:SF3">
    <property type="entry name" value="ADENINE PHOSPHORIBOSYLTRANSFERASE"/>
    <property type="match status" value="1"/>
</dbReference>
<gene>
    <name evidence="11" type="ORF">QTO34_010541</name>
</gene>
<evidence type="ECO:0000256" key="1">
    <source>
        <dbReference type="ARBA" id="ARBA00000868"/>
    </source>
</evidence>
<dbReference type="GO" id="GO:0002055">
    <property type="term" value="F:adenine binding"/>
    <property type="evidence" value="ECO:0007669"/>
    <property type="project" value="TreeGrafter"/>
</dbReference>
<comment type="caution">
    <text evidence="11">The sequence shown here is derived from an EMBL/GenBank/DDBJ whole genome shotgun (WGS) entry which is preliminary data.</text>
</comment>
<evidence type="ECO:0000313" key="12">
    <source>
        <dbReference type="Proteomes" id="UP001177744"/>
    </source>
</evidence>
<evidence type="ECO:0000313" key="11">
    <source>
        <dbReference type="EMBL" id="KAK1330352.1"/>
    </source>
</evidence>
<dbReference type="GO" id="GO:0016208">
    <property type="term" value="F:AMP binding"/>
    <property type="evidence" value="ECO:0007669"/>
    <property type="project" value="TreeGrafter"/>
</dbReference>
<comment type="subcellular location">
    <subcellularLocation>
        <location evidence="2">Cytoplasm</location>
    </subcellularLocation>
</comment>
<dbReference type="PANTHER" id="PTHR32315">
    <property type="entry name" value="ADENINE PHOSPHORIBOSYLTRANSFERASE"/>
    <property type="match status" value="1"/>
</dbReference>
<keyword evidence="7" id="KW-0328">Glycosyltransferase</keyword>
<comment type="similarity">
    <text evidence="4">Belongs to the purine/pyrimidine phosphoribosyltransferase family.</text>
</comment>
<name>A0AA40HFP0_CNENI</name>
<dbReference type="SUPFAM" id="SSF53271">
    <property type="entry name" value="PRTase-like"/>
    <property type="match status" value="2"/>
</dbReference>
<dbReference type="GO" id="GO:0006168">
    <property type="term" value="P:adenine salvage"/>
    <property type="evidence" value="ECO:0007669"/>
    <property type="project" value="TreeGrafter"/>
</dbReference>
<dbReference type="GO" id="GO:0044209">
    <property type="term" value="P:AMP salvage"/>
    <property type="evidence" value="ECO:0007669"/>
    <property type="project" value="TreeGrafter"/>
</dbReference>
<feature type="domain" description="Phosphoribosyltransferase" evidence="10">
    <location>
        <begin position="162"/>
        <end position="233"/>
    </location>
</feature>
<dbReference type="Pfam" id="PF00156">
    <property type="entry name" value="Pribosyltran"/>
    <property type="match status" value="1"/>
</dbReference>
<evidence type="ECO:0000256" key="4">
    <source>
        <dbReference type="ARBA" id="ARBA00008391"/>
    </source>
</evidence>
<evidence type="ECO:0000256" key="2">
    <source>
        <dbReference type="ARBA" id="ARBA00004496"/>
    </source>
</evidence>
<proteinExistence type="inferred from homology"/>
<dbReference type="InterPro" id="IPR029057">
    <property type="entry name" value="PRTase-like"/>
</dbReference>
<evidence type="ECO:0000256" key="3">
    <source>
        <dbReference type="ARBA" id="ARBA00004659"/>
    </source>
</evidence>
<evidence type="ECO:0000256" key="9">
    <source>
        <dbReference type="ARBA" id="ARBA00022726"/>
    </source>
</evidence>
<keyword evidence="9" id="KW-0660">Purine salvage</keyword>
<comment type="catalytic activity">
    <reaction evidence="1">
        <text>AMP + diphosphate = 5-phospho-alpha-D-ribose 1-diphosphate + adenine</text>
        <dbReference type="Rhea" id="RHEA:16609"/>
        <dbReference type="ChEBI" id="CHEBI:16708"/>
        <dbReference type="ChEBI" id="CHEBI:33019"/>
        <dbReference type="ChEBI" id="CHEBI:58017"/>
        <dbReference type="ChEBI" id="CHEBI:456215"/>
        <dbReference type="EC" id="2.4.2.7"/>
    </reaction>
</comment>